<evidence type="ECO:0000313" key="7">
    <source>
        <dbReference type="EMBL" id="TCL57140.1"/>
    </source>
</evidence>
<evidence type="ECO:0000256" key="6">
    <source>
        <dbReference type="SAM" id="Phobius"/>
    </source>
</evidence>
<feature type="transmembrane region" description="Helical" evidence="6">
    <location>
        <begin position="63"/>
        <end position="88"/>
    </location>
</feature>
<keyword evidence="8" id="KW-1185">Reference proteome</keyword>
<feature type="transmembrane region" description="Helical" evidence="6">
    <location>
        <begin position="298"/>
        <end position="317"/>
    </location>
</feature>
<dbReference type="Proteomes" id="UP000295718">
    <property type="component" value="Unassembled WGS sequence"/>
</dbReference>
<dbReference type="STRING" id="1469948.GCA_000732725_03211"/>
<comment type="subcellular location">
    <subcellularLocation>
        <location evidence="1">Membrane</location>
        <topology evidence="1">Multi-pass membrane protein</topology>
    </subcellularLocation>
</comment>
<protein>
    <submittedName>
        <fullName evidence="7">Sporulation integral membrane protein YtvI</fullName>
    </submittedName>
</protein>
<reference evidence="7 8" key="1">
    <citation type="submission" date="2019-03" db="EMBL/GenBank/DDBJ databases">
        <title>Genomic Encyclopedia of Type Strains, Phase IV (KMG-IV): sequencing the most valuable type-strain genomes for metagenomic binning, comparative biology and taxonomic classification.</title>
        <authorList>
            <person name="Goeker M."/>
        </authorList>
    </citation>
    <scope>NUCLEOTIDE SEQUENCE [LARGE SCALE GENOMIC DNA]</scope>
    <source>
        <strain evidence="7 8">DSM 100556</strain>
    </source>
</reference>
<feature type="transmembrane region" description="Helical" evidence="6">
    <location>
        <begin position="323"/>
        <end position="343"/>
    </location>
</feature>
<evidence type="ECO:0000256" key="1">
    <source>
        <dbReference type="ARBA" id="ARBA00004141"/>
    </source>
</evidence>
<feature type="transmembrane region" description="Helical" evidence="6">
    <location>
        <begin position="157"/>
        <end position="179"/>
    </location>
</feature>
<dbReference type="PANTHER" id="PTHR21716:SF68">
    <property type="entry name" value="TRANSPORT PROTEIN YTVI-RELATED"/>
    <property type="match status" value="1"/>
</dbReference>
<dbReference type="GO" id="GO:0016020">
    <property type="term" value="C:membrane"/>
    <property type="evidence" value="ECO:0007669"/>
    <property type="project" value="UniProtKB-SubCell"/>
</dbReference>
<dbReference type="RefSeq" id="WP_031391855.1">
    <property type="nucleotide sequence ID" value="NZ_JPNB01000002.1"/>
</dbReference>
<dbReference type="AlphaFoldDB" id="A0A4R1QYC5"/>
<dbReference type="EMBL" id="SLUO01000009">
    <property type="protein sequence ID" value="TCL57140.1"/>
    <property type="molecule type" value="Genomic_DNA"/>
</dbReference>
<keyword evidence="4 6" id="KW-1133">Transmembrane helix</keyword>
<accession>A0A4R1QYC5</accession>
<feature type="transmembrane region" description="Helical" evidence="6">
    <location>
        <begin position="240"/>
        <end position="267"/>
    </location>
</feature>
<dbReference type="GO" id="GO:0055085">
    <property type="term" value="P:transmembrane transport"/>
    <property type="evidence" value="ECO:0007669"/>
    <property type="project" value="TreeGrafter"/>
</dbReference>
<proteinExistence type="inferred from homology"/>
<feature type="transmembrane region" description="Helical" evidence="6">
    <location>
        <begin position="209"/>
        <end position="233"/>
    </location>
</feature>
<comment type="caution">
    <text evidence="7">The sequence shown here is derived from an EMBL/GenBank/DDBJ whole genome shotgun (WGS) entry which is preliminary data.</text>
</comment>
<evidence type="ECO:0000256" key="2">
    <source>
        <dbReference type="ARBA" id="ARBA00009773"/>
    </source>
</evidence>
<comment type="similarity">
    <text evidence="2">Belongs to the autoinducer-2 exporter (AI-2E) (TC 2.A.86) family.</text>
</comment>
<dbReference type="OrthoDB" id="9774361at2"/>
<evidence type="ECO:0000256" key="4">
    <source>
        <dbReference type="ARBA" id="ARBA00022989"/>
    </source>
</evidence>
<keyword evidence="5 6" id="KW-0472">Membrane</keyword>
<dbReference type="InterPro" id="IPR002549">
    <property type="entry name" value="AI-2E-like"/>
</dbReference>
<dbReference type="PANTHER" id="PTHR21716">
    <property type="entry name" value="TRANSMEMBRANE PROTEIN"/>
    <property type="match status" value="1"/>
</dbReference>
<name>A0A4R1QYC5_9FIRM</name>
<evidence type="ECO:0000256" key="5">
    <source>
        <dbReference type="ARBA" id="ARBA00023136"/>
    </source>
</evidence>
<evidence type="ECO:0000313" key="8">
    <source>
        <dbReference type="Proteomes" id="UP000295718"/>
    </source>
</evidence>
<feature type="transmembrane region" description="Helical" evidence="6">
    <location>
        <begin position="273"/>
        <end position="291"/>
    </location>
</feature>
<dbReference type="Pfam" id="PF01594">
    <property type="entry name" value="AI-2E_transport"/>
    <property type="match status" value="1"/>
</dbReference>
<keyword evidence="3 6" id="KW-0812">Transmembrane</keyword>
<feature type="transmembrane region" description="Helical" evidence="6">
    <location>
        <begin position="12"/>
        <end position="43"/>
    </location>
</feature>
<sequence>MDKKAVMKTKEYAILAAVILGVYIGFKYLSPLITPFLFAFAFVKILHPLLERIQKNLHIKKGFIIAVILLVLFITAGGALWGLAVFIFQRVGELFGQIGLFEEKFCVFVSGCCDGMEKKFGLDGAGIEIYIMEKVNIFIENFQVEVVPKIMNDSLGYVKNVAGIISFFAIMIIASILLAKDYAMVMNKLRSHEELEGVLEIGKRVFGHIAAFLKTQLIILLIISLLCAVTLFFTKIEGGILLGMLTGFMDMLPFIGTGMVLMPLAFWQILNGYYGKAVICVVLYISCMIIREVLEPKLVGEQVGILPVCILFAVYAGVKLFGIFGIIKGPLALITIYEVYLYLRRKPEQK</sequence>
<evidence type="ECO:0000256" key="3">
    <source>
        <dbReference type="ARBA" id="ARBA00022692"/>
    </source>
</evidence>
<gene>
    <name evidence="7" type="ORF">EDD76_1092</name>
</gene>
<organism evidence="7 8">
    <name type="scientific">Kineothrix alysoides</name>
    <dbReference type="NCBI Taxonomy" id="1469948"/>
    <lineage>
        <taxon>Bacteria</taxon>
        <taxon>Bacillati</taxon>
        <taxon>Bacillota</taxon>
        <taxon>Clostridia</taxon>
        <taxon>Lachnospirales</taxon>
        <taxon>Lachnospiraceae</taxon>
        <taxon>Kineothrix</taxon>
    </lineage>
</organism>